<organism evidence="3 4">
    <name type="scientific">Pedobacter nyackensis</name>
    <dbReference type="NCBI Taxonomy" id="475255"/>
    <lineage>
        <taxon>Bacteria</taxon>
        <taxon>Pseudomonadati</taxon>
        <taxon>Bacteroidota</taxon>
        <taxon>Sphingobacteriia</taxon>
        <taxon>Sphingobacteriales</taxon>
        <taxon>Sphingobacteriaceae</taxon>
        <taxon>Pedobacter</taxon>
    </lineage>
</organism>
<dbReference type="InterPro" id="IPR006016">
    <property type="entry name" value="UspA"/>
</dbReference>
<dbReference type="AlphaFoldDB" id="A0A1W2DBJ5"/>
<accession>A0A1W2DBJ5</accession>
<dbReference type="Gene3D" id="3.40.50.12370">
    <property type="match status" value="1"/>
</dbReference>
<feature type="domain" description="UspA" evidence="2">
    <location>
        <begin position="84"/>
        <end position="224"/>
    </location>
</feature>
<evidence type="ECO:0000259" key="2">
    <source>
        <dbReference type="Pfam" id="PF00582"/>
    </source>
</evidence>
<dbReference type="CDD" id="cd00293">
    <property type="entry name" value="USP-like"/>
    <property type="match status" value="1"/>
</dbReference>
<keyword evidence="4" id="KW-1185">Reference proteome</keyword>
<dbReference type="InterPro" id="IPR006015">
    <property type="entry name" value="Universal_stress_UspA"/>
</dbReference>
<dbReference type="PRINTS" id="PR01438">
    <property type="entry name" value="UNVRSLSTRESS"/>
</dbReference>
<dbReference type="PANTHER" id="PTHR46268:SF22">
    <property type="entry name" value="SENSOR PROTEIN KDPD-RELATED"/>
    <property type="match status" value="1"/>
</dbReference>
<protein>
    <submittedName>
        <fullName evidence="3">Nucleotide-binding universal stress protein, UspA family</fullName>
    </submittedName>
</protein>
<dbReference type="SUPFAM" id="SSF52402">
    <property type="entry name" value="Adenine nucleotide alpha hydrolases-like"/>
    <property type="match status" value="2"/>
</dbReference>
<sequence length="359" mass="40563">METFSVKFSAGSIELNAMVTAYDHNRQFKVEMVTNEPSPILLMRSSKGLWSVIQRGERNITDKEFIVLQEAIEAQMCQFYGVESMLVLTDFSEEALNACKYAVALSAQLNTTRLTLYHSYEPIMIPPTAFAPVTEGFVETPDESLEKITKIKNELEPLAPAHTKIDVRTDERSLLAAVNMLVQQLHSGLVVTGITGKSKLERVLIGSNTLNLARECLAPLLIVPPQAVYKKIETVVFACDLRQVLETTPVFAIKTFIDVLGAKLLILNVDRSGAYFDTNTILEMSDLHLLWDDERPEYHYTDHEDTAIGIMEFSNEHHADLVITVPKIYGFFESIFHRSLTKKLAYHSHLPLLLFREEL</sequence>
<evidence type="ECO:0000313" key="3">
    <source>
        <dbReference type="EMBL" id="SMC94644.1"/>
    </source>
</evidence>
<dbReference type="STRING" id="475255.SAMN04488101_106110"/>
<dbReference type="Proteomes" id="UP000192678">
    <property type="component" value="Unassembled WGS sequence"/>
</dbReference>
<name>A0A1W2DBJ5_9SPHI</name>
<dbReference type="PANTHER" id="PTHR46268">
    <property type="entry name" value="STRESS RESPONSE PROTEIN NHAX"/>
    <property type="match status" value="1"/>
</dbReference>
<dbReference type="RefSeq" id="WP_084289716.1">
    <property type="nucleotide sequence ID" value="NZ_FWYB01000006.1"/>
</dbReference>
<dbReference type="Pfam" id="PF00582">
    <property type="entry name" value="Usp"/>
    <property type="match status" value="1"/>
</dbReference>
<dbReference type="OrthoDB" id="9788959at2"/>
<evidence type="ECO:0000256" key="1">
    <source>
        <dbReference type="ARBA" id="ARBA00008791"/>
    </source>
</evidence>
<proteinExistence type="inferred from homology"/>
<comment type="similarity">
    <text evidence="1">Belongs to the universal stress protein A family.</text>
</comment>
<evidence type="ECO:0000313" key="4">
    <source>
        <dbReference type="Proteomes" id="UP000192678"/>
    </source>
</evidence>
<reference evidence="3 4" key="1">
    <citation type="submission" date="2017-04" db="EMBL/GenBank/DDBJ databases">
        <authorList>
            <person name="Afonso C.L."/>
            <person name="Miller P.J."/>
            <person name="Scott M.A."/>
            <person name="Spackman E."/>
            <person name="Goraichik I."/>
            <person name="Dimitrov K.M."/>
            <person name="Suarez D.L."/>
            <person name="Swayne D.E."/>
        </authorList>
    </citation>
    <scope>NUCLEOTIDE SEQUENCE [LARGE SCALE GENOMIC DNA]</scope>
    <source>
        <strain evidence="3 4">DSM 19625</strain>
    </source>
</reference>
<gene>
    <name evidence="3" type="ORF">SAMN04488101_106110</name>
</gene>
<dbReference type="EMBL" id="FWYB01000006">
    <property type="protein sequence ID" value="SMC94644.1"/>
    <property type="molecule type" value="Genomic_DNA"/>
</dbReference>